<gene>
    <name evidence="5" type="primary">wbbL_2</name>
    <name evidence="5" type="ORF">NCTC13043_01405</name>
</gene>
<dbReference type="InterPro" id="IPR001173">
    <property type="entry name" value="Glyco_trans_2-like"/>
</dbReference>
<dbReference type="InterPro" id="IPR029044">
    <property type="entry name" value="Nucleotide-diphossugar_trans"/>
</dbReference>
<dbReference type="PANTHER" id="PTHR43179">
    <property type="entry name" value="RHAMNOSYLTRANSFERASE WBBL"/>
    <property type="match status" value="1"/>
</dbReference>
<name>A0A379F2C7_9BACT</name>
<sequence>MKVAIVILNWNGKAMLQKYLPSVVRYSQDEAEIIVADNASTDDSLQWLAKEFPKVRTIVLDQNYGFAGGYNKALKQVESEYYILLNNDVEVTHHWLTELIEEMDAKQTIAACQPKLLSIYNKDNFEYAGAAGGFLDKYGYPFCRGRIFENVEEDNGQYDTNSEIFWATGACLMIRSKDYWSVGGFDERFFAHNEEIDLCWRLQLKGRKIFCFPTSCVYHEGGGTLPKSNPRKTFLNFRNNLTMLWKNLPEEELKYVMRVRWVLDYIAALQMLLLKFNWRDCFAVIKARRDFKRWRNLFEHTKQQGYKDKRTPYSILWQYYANKKDTFSKLEKE</sequence>
<comment type="similarity">
    <text evidence="1">Belongs to the glycosyltransferase 2 family.</text>
</comment>
<reference evidence="5 6" key="1">
    <citation type="submission" date="2018-06" db="EMBL/GenBank/DDBJ databases">
        <authorList>
            <consortium name="Pathogen Informatics"/>
            <person name="Doyle S."/>
        </authorList>
    </citation>
    <scope>NUCLEOTIDE SEQUENCE [LARGE SCALE GENOMIC DNA]</scope>
    <source>
        <strain evidence="5 6">NCTC13043</strain>
    </source>
</reference>
<dbReference type="SUPFAM" id="SSF53448">
    <property type="entry name" value="Nucleotide-diphospho-sugar transferases"/>
    <property type="match status" value="1"/>
</dbReference>
<evidence type="ECO:0000313" key="6">
    <source>
        <dbReference type="Proteomes" id="UP000254235"/>
    </source>
</evidence>
<proteinExistence type="inferred from homology"/>
<protein>
    <submittedName>
        <fullName evidence="5">dTDP-Rha:alpha-D-GlcNAc-pyrophosphate polyprenol, alpha-3-L-rhamnosyltransferase</fullName>
        <ecNumber evidence="5">2.4.-.-</ecNumber>
    </submittedName>
</protein>
<keyword evidence="2 5" id="KW-0328">Glycosyltransferase</keyword>
<evidence type="ECO:0000256" key="3">
    <source>
        <dbReference type="ARBA" id="ARBA00022679"/>
    </source>
</evidence>
<dbReference type="PANTHER" id="PTHR43179:SF12">
    <property type="entry name" value="GALACTOFURANOSYLTRANSFERASE GLFT2"/>
    <property type="match status" value="1"/>
</dbReference>
<dbReference type="CDD" id="cd04186">
    <property type="entry name" value="GT_2_like_c"/>
    <property type="match status" value="1"/>
</dbReference>
<dbReference type="Proteomes" id="UP000254235">
    <property type="component" value="Unassembled WGS sequence"/>
</dbReference>
<dbReference type="GO" id="GO:0016757">
    <property type="term" value="F:glycosyltransferase activity"/>
    <property type="evidence" value="ECO:0007669"/>
    <property type="project" value="UniProtKB-KW"/>
</dbReference>
<dbReference type="OrthoDB" id="9771846at2"/>
<dbReference type="AlphaFoldDB" id="A0A379F2C7"/>
<dbReference type="GeneID" id="78571092"/>
<dbReference type="Pfam" id="PF00535">
    <property type="entry name" value="Glycos_transf_2"/>
    <property type="match status" value="1"/>
</dbReference>
<dbReference type="Gene3D" id="3.90.550.10">
    <property type="entry name" value="Spore Coat Polysaccharide Biosynthesis Protein SpsA, Chain A"/>
    <property type="match status" value="1"/>
</dbReference>
<evidence type="ECO:0000259" key="4">
    <source>
        <dbReference type="Pfam" id="PF00535"/>
    </source>
</evidence>
<evidence type="ECO:0000256" key="1">
    <source>
        <dbReference type="ARBA" id="ARBA00006739"/>
    </source>
</evidence>
<feature type="domain" description="Glycosyltransferase 2-like" evidence="4">
    <location>
        <begin position="5"/>
        <end position="177"/>
    </location>
</feature>
<organism evidence="5 6">
    <name type="scientific">Prevotella pallens</name>
    <dbReference type="NCBI Taxonomy" id="60133"/>
    <lineage>
        <taxon>Bacteria</taxon>
        <taxon>Pseudomonadati</taxon>
        <taxon>Bacteroidota</taxon>
        <taxon>Bacteroidia</taxon>
        <taxon>Bacteroidales</taxon>
        <taxon>Prevotellaceae</taxon>
        <taxon>Prevotella</taxon>
    </lineage>
</organism>
<dbReference type="EC" id="2.4.-.-" evidence="5"/>
<dbReference type="EMBL" id="UGTP01000001">
    <property type="protein sequence ID" value="SUC12791.1"/>
    <property type="molecule type" value="Genomic_DNA"/>
</dbReference>
<evidence type="ECO:0000313" key="5">
    <source>
        <dbReference type="EMBL" id="SUC12791.1"/>
    </source>
</evidence>
<dbReference type="RefSeq" id="WP_115083489.1">
    <property type="nucleotide sequence ID" value="NZ_CAJPLF010000003.1"/>
</dbReference>
<evidence type="ECO:0000256" key="2">
    <source>
        <dbReference type="ARBA" id="ARBA00022676"/>
    </source>
</evidence>
<keyword evidence="3 5" id="KW-0808">Transferase</keyword>
<accession>A0A379F2C7</accession>